<keyword evidence="2" id="KW-0614">Plasmid</keyword>
<evidence type="ECO:0000259" key="1">
    <source>
        <dbReference type="SMART" id="SM00507"/>
    </source>
</evidence>
<keyword evidence="3" id="KW-1185">Reference proteome</keyword>
<dbReference type="EMBL" id="CP003624">
    <property type="protein sequence ID" value="AFZ15664.1"/>
    <property type="molecule type" value="Genomic_DNA"/>
</dbReference>
<dbReference type="Gene3D" id="1.10.30.50">
    <property type="match status" value="1"/>
</dbReference>
<dbReference type="PANTHER" id="PTHR33877">
    <property type="entry name" value="SLL1193 PROTEIN"/>
    <property type="match status" value="1"/>
</dbReference>
<evidence type="ECO:0000313" key="3">
    <source>
        <dbReference type="Proteomes" id="UP000010472"/>
    </source>
</evidence>
<dbReference type="SMART" id="SM00507">
    <property type="entry name" value="HNHc"/>
    <property type="match status" value="1"/>
</dbReference>
<dbReference type="RefSeq" id="WP_015180044.1">
    <property type="nucleotide sequence ID" value="NC_019735.1"/>
</dbReference>
<dbReference type="Pfam" id="PF01844">
    <property type="entry name" value="HNH"/>
    <property type="match status" value="1"/>
</dbReference>
<dbReference type="InterPro" id="IPR003615">
    <property type="entry name" value="HNH_nuc"/>
</dbReference>
<sequence>MQQIFDFVRHKSVKAKVKETIKSEFNHCCAYCGSKSKRLTLDHVVASSQGGINSWLNLVPACAKCNSSKGSKNLTDWYTVSLPYYSNERLQRILNRYSAKQGTFPPNRSKGFA</sequence>
<dbReference type="AlphaFoldDB" id="K9W786"/>
<dbReference type="GO" id="GO:0003676">
    <property type="term" value="F:nucleic acid binding"/>
    <property type="evidence" value="ECO:0007669"/>
    <property type="project" value="InterPro"/>
</dbReference>
<reference evidence="2 3" key="1">
    <citation type="submission" date="2012-06" db="EMBL/GenBank/DDBJ databases">
        <title>Finished plasmid 4 of genome of Crinalium epipsammum PCC 9333.</title>
        <authorList>
            <consortium name="US DOE Joint Genome Institute"/>
            <person name="Gugger M."/>
            <person name="Coursin T."/>
            <person name="Rippka R."/>
            <person name="Tandeau De Marsac N."/>
            <person name="Huntemann M."/>
            <person name="Wei C.-L."/>
            <person name="Han J."/>
            <person name="Detter J.C."/>
            <person name="Han C."/>
            <person name="Tapia R."/>
            <person name="Davenport K."/>
            <person name="Daligault H."/>
            <person name="Erkkila T."/>
            <person name="Gu W."/>
            <person name="Munk A.C.C."/>
            <person name="Teshima H."/>
            <person name="Xu Y."/>
            <person name="Chain P."/>
            <person name="Chen A."/>
            <person name="Krypides N."/>
            <person name="Mavromatis K."/>
            <person name="Markowitz V."/>
            <person name="Szeto E."/>
            <person name="Ivanova N."/>
            <person name="Mikhailova N."/>
            <person name="Ovchinnikova G."/>
            <person name="Pagani I."/>
            <person name="Pati A."/>
            <person name="Goodwin L."/>
            <person name="Peters L."/>
            <person name="Pitluck S."/>
            <person name="Woyke T."/>
            <person name="Kerfeld C."/>
        </authorList>
    </citation>
    <scope>NUCLEOTIDE SEQUENCE [LARGE SCALE GENOMIC DNA]</scope>
    <source>
        <strain evidence="2 3">PCC 9333</strain>
        <plasmid evidence="3">Plasmid pCRI9333.04</plasmid>
    </source>
</reference>
<dbReference type="PANTHER" id="PTHR33877:SF2">
    <property type="entry name" value="OS07G0170200 PROTEIN"/>
    <property type="match status" value="1"/>
</dbReference>
<proteinExistence type="predicted"/>
<geneLocation type="plasmid" evidence="2 3">
    <name>pCRI9333.04</name>
</geneLocation>
<keyword evidence="2" id="KW-0378">Hydrolase</keyword>
<keyword evidence="2" id="KW-0540">Nuclease</keyword>
<dbReference type="OrthoDB" id="9802901at2"/>
<organism evidence="2 3">
    <name type="scientific">Crinalium epipsammum PCC 9333</name>
    <dbReference type="NCBI Taxonomy" id="1173022"/>
    <lineage>
        <taxon>Bacteria</taxon>
        <taxon>Bacillati</taxon>
        <taxon>Cyanobacteriota</taxon>
        <taxon>Cyanophyceae</taxon>
        <taxon>Gomontiellales</taxon>
        <taxon>Gomontiellaceae</taxon>
        <taxon>Crinalium</taxon>
    </lineage>
</organism>
<dbReference type="CDD" id="cd00085">
    <property type="entry name" value="HNHc"/>
    <property type="match status" value="1"/>
</dbReference>
<evidence type="ECO:0000313" key="2">
    <source>
        <dbReference type="EMBL" id="AFZ15664.1"/>
    </source>
</evidence>
<keyword evidence="2" id="KW-0255">Endonuclease</keyword>
<dbReference type="KEGG" id="cep:Cri9333_4903"/>
<name>K9W786_9CYAN</name>
<gene>
    <name evidence="2" type="ORF">Cri9333_4903</name>
</gene>
<feature type="domain" description="HNH nuclease" evidence="1">
    <location>
        <begin position="16"/>
        <end position="67"/>
    </location>
</feature>
<protein>
    <submittedName>
        <fullName evidence="2">HNH endonuclease</fullName>
    </submittedName>
</protein>
<dbReference type="InterPro" id="IPR052892">
    <property type="entry name" value="NA-targeting_endonuclease"/>
</dbReference>
<dbReference type="eggNOG" id="COG1403">
    <property type="taxonomic scope" value="Bacteria"/>
</dbReference>
<dbReference type="InterPro" id="IPR002711">
    <property type="entry name" value="HNH"/>
</dbReference>
<dbReference type="HOGENOM" id="CLU_2129298_0_0_3"/>
<dbReference type="GO" id="GO:0008270">
    <property type="term" value="F:zinc ion binding"/>
    <property type="evidence" value="ECO:0007669"/>
    <property type="project" value="InterPro"/>
</dbReference>
<accession>K9W786</accession>
<dbReference type="GO" id="GO:0004519">
    <property type="term" value="F:endonuclease activity"/>
    <property type="evidence" value="ECO:0007669"/>
    <property type="project" value="UniProtKB-KW"/>
</dbReference>
<dbReference type="Proteomes" id="UP000010472">
    <property type="component" value="Plasmid pCRI9333.04"/>
</dbReference>